<sequence length="231" mass="26751">MAHRNAEFYSQDIVFRVEDELFKVSQHLFVQHSQVFRDMFKIPQSESIGPDGSSDERPLILKGIQKQDFIQLLRFLHPHFKRQAGHGFSLDQWKSVLKLSNLSRMIEVKKLAVDYMTPLVKAESPSLQIHLAQEHDVPKWLQPAKTRLVERSDPIDENDVRLMGPTFAIEVCALRENALREKTLREKTLLEKALRESAILGTVLRENMSRERLVDNISFQKSKKSKPKHGS</sequence>
<dbReference type="Proteomes" id="UP000054549">
    <property type="component" value="Unassembled WGS sequence"/>
</dbReference>
<evidence type="ECO:0000313" key="2">
    <source>
        <dbReference type="EMBL" id="KIL66381.1"/>
    </source>
</evidence>
<dbReference type="OrthoDB" id="2593747at2759"/>
<name>A0A0C2XAN7_AMAMK</name>
<evidence type="ECO:0000259" key="1">
    <source>
        <dbReference type="PROSITE" id="PS50097"/>
    </source>
</evidence>
<accession>A0A0C2XAN7</accession>
<dbReference type="InterPro" id="IPR011333">
    <property type="entry name" value="SKP1/BTB/POZ_sf"/>
</dbReference>
<dbReference type="Pfam" id="PF00651">
    <property type="entry name" value="BTB"/>
    <property type="match status" value="1"/>
</dbReference>
<organism evidence="2 3">
    <name type="scientific">Amanita muscaria (strain Koide BX008)</name>
    <dbReference type="NCBI Taxonomy" id="946122"/>
    <lineage>
        <taxon>Eukaryota</taxon>
        <taxon>Fungi</taxon>
        <taxon>Dikarya</taxon>
        <taxon>Basidiomycota</taxon>
        <taxon>Agaricomycotina</taxon>
        <taxon>Agaricomycetes</taxon>
        <taxon>Agaricomycetidae</taxon>
        <taxon>Agaricales</taxon>
        <taxon>Pluteineae</taxon>
        <taxon>Amanitaceae</taxon>
        <taxon>Amanita</taxon>
    </lineage>
</organism>
<feature type="domain" description="BTB" evidence="1">
    <location>
        <begin position="11"/>
        <end position="77"/>
    </location>
</feature>
<proteinExistence type="predicted"/>
<gene>
    <name evidence="2" type="ORF">M378DRAFT_23362</name>
</gene>
<evidence type="ECO:0000313" key="3">
    <source>
        <dbReference type="Proteomes" id="UP000054549"/>
    </source>
</evidence>
<dbReference type="Gene3D" id="3.30.710.10">
    <property type="entry name" value="Potassium Channel Kv1.1, Chain A"/>
    <property type="match status" value="1"/>
</dbReference>
<dbReference type="AlphaFoldDB" id="A0A0C2XAN7"/>
<dbReference type="CDD" id="cd18186">
    <property type="entry name" value="BTB_POZ_ZBTB_KLHL-like"/>
    <property type="match status" value="1"/>
</dbReference>
<keyword evidence="3" id="KW-1185">Reference proteome</keyword>
<protein>
    <recommendedName>
        <fullName evidence="1">BTB domain-containing protein</fullName>
    </recommendedName>
</protein>
<dbReference type="STRING" id="946122.A0A0C2XAN7"/>
<reference evidence="2 3" key="1">
    <citation type="submission" date="2014-04" db="EMBL/GenBank/DDBJ databases">
        <title>Evolutionary Origins and Diversification of the Mycorrhizal Mutualists.</title>
        <authorList>
            <consortium name="DOE Joint Genome Institute"/>
            <consortium name="Mycorrhizal Genomics Consortium"/>
            <person name="Kohler A."/>
            <person name="Kuo A."/>
            <person name="Nagy L.G."/>
            <person name="Floudas D."/>
            <person name="Copeland A."/>
            <person name="Barry K.W."/>
            <person name="Cichocki N."/>
            <person name="Veneault-Fourrey C."/>
            <person name="LaButti K."/>
            <person name="Lindquist E.A."/>
            <person name="Lipzen A."/>
            <person name="Lundell T."/>
            <person name="Morin E."/>
            <person name="Murat C."/>
            <person name="Riley R."/>
            <person name="Ohm R."/>
            <person name="Sun H."/>
            <person name="Tunlid A."/>
            <person name="Henrissat B."/>
            <person name="Grigoriev I.V."/>
            <person name="Hibbett D.S."/>
            <person name="Martin F."/>
        </authorList>
    </citation>
    <scope>NUCLEOTIDE SEQUENCE [LARGE SCALE GENOMIC DNA]</scope>
    <source>
        <strain evidence="2 3">Koide BX008</strain>
    </source>
</reference>
<dbReference type="InParanoid" id="A0A0C2XAN7"/>
<dbReference type="SUPFAM" id="SSF54695">
    <property type="entry name" value="POZ domain"/>
    <property type="match status" value="1"/>
</dbReference>
<dbReference type="EMBL" id="KN818236">
    <property type="protein sequence ID" value="KIL66381.1"/>
    <property type="molecule type" value="Genomic_DNA"/>
</dbReference>
<dbReference type="HOGENOM" id="CLU_047592_2_2_1"/>
<dbReference type="InterPro" id="IPR000210">
    <property type="entry name" value="BTB/POZ_dom"/>
</dbReference>
<dbReference type="PROSITE" id="PS50097">
    <property type="entry name" value="BTB"/>
    <property type="match status" value="1"/>
</dbReference>